<keyword evidence="3" id="KW-0449">Lipoprotein</keyword>
<evidence type="ECO:0000313" key="3">
    <source>
        <dbReference type="EMBL" id="AFE05737.1"/>
    </source>
</evidence>
<dbReference type="InParanoid" id="H8N0I0"/>
<name>H8N0I0_CORCM</name>
<evidence type="ECO:0000313" key="4">
    <source>
        <dbReference type="Proteomes" id="UP000007587"/>
    </source>
</evidence>
<feature type="compositionally biased region" description="Pro residues" evidence="1">
    <location>
        <begin position="57"/>
        <end position="67"/>
    </location>
</feature>
<feature type="compositionally biased region" description="Pro residues" evidence="1">
    <location>
        <begin position="81"/>
        <end position="92"/>
    </location>
</feature>
<organism evidence="3 4">
    <name type="scientific">Corallococcus coralloides (strain ATCC 25202 / DSM 2259 / NBRC 100086 / M2)</name>
    <name type="common">Myxococcus coralloides</name>
    <dbReference type="NCBI Taxonomy" id="1144275"/>
    <lineage>
        <taxon>Bacteria</taxon>
        <taxon>Pseudomonadati</taxon>
        <taxon>Myxococcota</taxon>
        <taxon>Myxococcia</taxon>
        <taxon>Myxococcales</taxon>
        <taxon>Cystobacterineae</taxon>
        <taxon>Myxococcaceae</taxon>
        <taxon>Corallococcus</taxon>
    </lineage>
</organism>
<sequence length="197" mass="20211">MMRALVTVLAGAMVLSACSEGVSPLPPPSAVKPGQGSGSVTPVDPADVLAGGGSVARPPPPAPAVEEPPPEEPPPEEPPPEEPPPVPLPPPTGSAVVVGVGSEPTALSEVQQVDVDFVVSGVRNKGLVDVEFIAPGGRPYEKRSATVEAPPEETRTLRYSLPVAGTPVSMTRMTGTWQVRFFLDGAQLAATSFTLEP</sequence>
<reference evidence="3 4" key="1">
    <citation type="journal article" date="2012" name="J. Bacteriol.">
        <title>Complete Genome Sequence of the Fruiting Myxobacterium Corallococcus coralloides DSM 2259.</title>
        <authorList>
            <person name="Huntley S."/>
            <person name="Zhang Y."/>
            <person name="Treuner-Lange A."/>
            <person name="Kneip S."/>
            <person name="Sensen C.W."/>
            <person name="Sogaard-Andersen L."/>
        </authorList>
    </citation>
    <scope>NUCLEOTIDE SEQUENCE [LARGE SCALE GENOMIC DNA]</scope>
    <source>
        <strain evidence="4">ATCC 25202 / DSM 2259 / NBRC 100086 / M2</strain>
    </source>
</reference>
<dbReference type="HOGENOM" id="CLU_1382085_0_0_7"/>
<dbReference type="PROSITE" id="PS51257">
    <property type="entry name" value="PROKAR_LIPOPROTEIN"/>
    <property type="match status" value="1"/>
</dbReference>
<dbReference type="STRING" id="1144275.COCOR_04276"/>
<dbReference type="Proteomes" id="UP000007587">
    <property type="component" value="Chromosome"/>
</dbReference>
<gene>
    <name evidence="3" type="ordered locus">COCOR_04276</name>
</gene>
<dbReference type="AlphaFoldDB" id="H8N0I0"/>
<accession>H8N0I0</accession>
<feature type="compositionally biased region" description="Acidic residues" evidence="1">
    <location>
        <begin position="68"/>
        <end position="80"/>
    </location>
</feature>
<evidence type="ECO:0000256" key="2">
    <source>
        <dbReference type="SAM" id="SignalP"/>
    </source>
</evidence>
<evidence type="ECO:0000256" key="1">
    <source>
        <dbReference type="SAM" id="MobiDB-lite"/>
    </source>
</evidence>
<reference evidence="4" key="2">
    <citation type="submission" date="2012-03" db="EMBL/GenBank/DDBJ databases">
        <title>Genome sequence of the fruiting myxobacterium Corallococcus coralloides DSM 2259.</title>
        <authorList>
            <person name="Huntley S."/>
            <person name="Zhang Y."/>
            <person name="Treuner-Lange A."/>
            <person name="Sensen C.W."/>
            <person name="Sogaard-Andersen L."/>
        </authorList>
    </citation>
    <scope>NUCLEOTIDE SEQUENCE [LARGE SCALE GENOMIC DNA]</scope>
    <source>
        <strain evidence="4">ATCC 25202 / DSM 2259 / NBRC 100086 / M2</strain>
    </source>
</reference>
<dbReference type="EMBL" id="CP003389">
    <property type="protein sequence ID" value="AFE05737.1"/>
    <property type="molecule type" value="Genomic_DNA"/>
</dbReference>
<dbReference type="OrthoDB" id="5382950at2"/>
<dbReference type="RefSeq" id="WP_014397085.1">
    <property type="nucleotide sequence ID" value="NC_017030.1"/>
</dbReference>
<dbReference type="KEGG" id="ccx:COCOR_04276"/>
<keyword evidence="4" id="KW-1185">Reference proteome</keyword>
<feature type="region of interest" description="Disordered" evidence="1">
    <location>
        <begin position="21"/>
        <end position="96"/>
    </location>
</feature>
<feature type="chain" id="PRO_5003614724" evidence="2">
    <location>
        <begin position="20"/>
        <end position="197"/>
    </location>
</feature>
<keyword evidence="2" id="KW-0732">Signal</keyword>
<feature type="signal peptide" evidence="2">
    <location>
        <begin position="1"/>
        <end position="19"/>
    </location>
</feature>
<proteinExistence type="predicted"/>
<protein>
    <submittedName>
        <fullName evidence="3">Putative lipoprotein</fullName>
    </submittedName>
</protein>